<dbReference type="InterPro" id="IPR056121">
    <property type="entry name" value="DUF7704"/>
</dbReference>
<protein>
    <recommendedName>
        <fullName evidence="2">DUF7704 domain-containing protein</fullName>
    </recommendedName>
</protein>
<keyword evidence="4" id="KW-1185">Reference proteome</keyword>
<organism evidence="3 4">
    <name type="scientific">Apiospora marii</name>
    <dbReference type="NCBI Taxonomy" id="335849"/>
    <lineage>
        <taxon>Eukaryota</taxon>
        <taxon>Fungi</taxon>
        <taxon>Dikarya</taxon>
        <taxon>Ascomycota</taxon>
        <taxon>Pezizomycotina</taxon>
        <taxon>Sordariomycetes</taxon>
        <taxon>Xylariomycetidae</taxon>
        <taxon>Amphisphaeriales</taxon>
        <taxon>Apiosporaceae</taxon>
        <taxon>Apiospora</taxon>
    </lineage>
</organism>
<dbReference type="PANTHER" id="PTHR37019">
    <property type="entry name" value="CHROMOSOME 1, WHOLE GENOME SHOTGUN SEQUENCE"/>
    <property type="match status" value="1"/>
</dbReference>
<reference evidence="3 4" key="1">
    <citation type="submission" date="2023-01" db="EMBL/GenBank/DDBJ databases">
        <title>Analysis of 21 Apiospora genomes using comparative genomics revels a genus with tremendous synthesis potential of carbohydrate active enzymes and secondary metabolites.</title>
        <authorList>
            <person name="Sorensen T."/>
        </authorList>
    </citation>
    <scope>NUCLEOTIDE SEQUENCE [LARGE SCALE GENOMIC DNA]</scope>
    <source>
        <strain evidence="3 4">CBS 20057</strain>
    </source>
</reference>
<feature type="transmembrane region" description="Helical" evidence="1">
    <location>
        <begin position="56"/>
        <end position="77"/>
    </location>
</feature>
<accession>A0ABR1S6J5</accession>
<dbReference type="Pfam" id="PF24803">
    <property type="entry name" value="DUF7704"/>
    <property type="match status" value="1"/>
</dbReference>
<keyword evidence="1" id="KW-0472">Membrane</keyword>
<dbReference type="PANTHER" id="PTHR37019:SF1">
    <property type="entry name" value="EXPERA DOMAIN-CONTAINING PROTEIN"/>
    <property type="match status" value="1"/>
</dbReference>
<feature type="transmembrane region" description="Helical" evidence="1">
    <location>
        <begin position="18"/>
        <end position="36"/>
    </location>
</feature>
<feature type="domain" description="DUF7704" evidence="2">
    <location>
        <begin position="11"/>
        <end position="149"/>
    </location>
</feature>
<dbReference type="Proteomes" id="UP001396898">
    <property type="component" value="Unassembled WGS sequence"/>
</dbReference>
<evidence type="ECO:0000313" key="4">
    <source>
        <dbReference type="Proteomes" id="UP001396898"/>
    </source>
</evidence>
<comment type="caution">
    <text evidence="3">The sequence shown here is derived from an EMBL/GenBank/DDBJ whole genome shotgun (WGS) entry which is preliminary data.</text>
</comment>
<evidence type="ECO:0000259" key="2">
    <source>
        <dbReference type="Pfam" id="PF24803"/>
    </source>
</evidence>
<feature type="transmembrane region" description="Helical" evidence="1">
    <location>
        <begin position="89"/>
        <end position="109"/>
    </location>
</feature>
<keyword evidence="1" id="KW-0812">Transmembrane</keyword>
<gene>
    <name evidence="3" type="ORF">PG991_004508</name>
</gene>
<feature type="transmembrane region" description="Helical" evidence="1">
    <location>
        <begin position="129"/>
        <end position="149"/>
    </location>
</feature>
<dbReference type="EMBL" id="JAQQWI010000007">
    <property type="protein sequence ID" value="KAK8027452.1"/>
    <property type="molecule type" value="Genomic_DNA"/>
</dbReference>
<proteinExistence type="predicted"/>
<evidence type="ECO:0000313" key="3">
    <source>
        <dbReference type="EMBL" id="KAK8027452.1"/>
    </source>
</evidence>
<sequence length="167" mass="18041">MARTKATAAFKLPLPYRLFFMVVEPISALVGAYYAHFRQADYLALSHAPTAPPGDAIPVGTSIVLSQLANLYLLFALNEALVLRATSDLFVWKTVLFVLLLADLGHLYSVSSLGPRIYWDVASWNAIDWGNVPFVYLGASLRLAFLLGVGIGSGRPVKTATAAKKSA</sequence>
<name>A0ABR1S6J5_9PEZI</name>
<evidence type="ECO:0000256" key="1">
    <source>
        <dbReference type="SAM" id="Phobius"/>
    </source>
</evidence>
<keyword evidence="1" id="KW-1133">Transmembrane helix</keyword>